<evidence type="ECO:0000256" key="4">
    <source>
        <dbReference type="ARBA" id="ARBA00023159"/>
    </source>
</evidence>
<feature type="domain" description="Nucleolar protein 11 C-terminal" evidence="8">
    <location>
        <begin position="380"/>
        <end position="579"/>
    </location>
</feature>
<keyword evidence="2" id="KW-0698">rRNA processing</keyword>
<organism evidence="9 10">
    <name type="scientific">Cryptotermes secundus</name>
    <dbReference type="NCBI Taxonomy" id="105785"/>
    <lineage>
        <taxon>Eukaryota</taxon>
        <taxon>Metazoa</taxon>
        <taxon>Ecdysozoa</taxon>
        <taxon>Arthropoda</taxon>
        <taxon>Hexapoda</taxon>
        <taxon>Insecta</taxon>
        <taxon>Pterygota</taxon>
        <taxon>Neoptera</taxon>
        <taxon>Polyneoptera</taxon>
        <taxon>Dictyoptera</taxon>
        <taxon>Blattodea</taxon>
        <taxon>Blattoidea</taxon>
        <taxon>Termitoidae</taxon>
        <taxon>Kalotermitidae</taxon>
        <taxon>Cryptotermitinae</taxon>
        <taxon>Cryptotermes</taxon>
    </lineage>
</organism>
<keyword evidence="5" id="KW-0804">Transcription</keyword>
<protein>
    <recommendedName>
        <fullName evidence="11">Nucleolar protein 11</fullName>
    </recommendedName>
</protein>
<evidence type="ECO:0000256" key="1">
    <source>
        <dbReference type="ARBA" id="ARBA00004604"/>
    </source>
</evidence>
<keyword evidence="4" id="KW-0010">Activator</keyword>
<dbReference type="FunCoup" id="A0A2J7QSR0">
    <property type="interactions" value="309"/>
</dbReference>
<dbReference type="PANTHER" id="PTHR15633:SF2">
    <property type="entry name" value="NUCLEOLAR PROTEIN 11"/>
    <property type="match status" value="1"/>
</dbReference>
<comment type="caution">
    <text evidence="9">The sequence shown here is derived from an EMBL/GenBank/DDBJ whole genome shotgun (WGS) entry which is preliminary data.</text>
</comment>
<dbReference type="PANTHER" id="PTHR15633">
    <property type="entry name" value="NUCLEOLAR PROTEIN 11"/>
    <property type="match status" value="1"/>
</dbReference>
<keyword evidence="6" id="KW-0539">Nucleus</keyword>
<keyword evidence="3" id="KW-0805">Transcription regulation</keyword>
<dbReference type="InterPro" id="IPR048897">
    <property type="entry name" value="Nol11_C"/>
</dbReference>
<reference evidence="9 10" key="1">
    <citation type="submission" date="2017-12" db="EMBL/GenBank/DDBJ databases">
        <title>Hemimetabolous genomes reveal molecular basis of termite eusociality.</title>
        <authorList>
            <person name="Harrison M.C."/>
            <person name="Jongepier E."/>
            <person name="Robertson H.M."/>
            <person name="Arning N."/>
            <person name="Bitard-Feildel T."/>
            <person name="Chao H."/>
            <person name="Childers C.P."/>
            <person name="Dinh H."/>
            <person name="Doddapaneni H."/>
            <person name="Dugan S."/>
            <person name="Gowin J."/>
            <person name="Greiner C."/>
            <person name="Han Y."/>
            <person name="Hu H."/>
            <person name="Hughes D.S.T."/>
            <person name="Huylmans A.-K."/>
            <person name="Kemena C."/>
            <person name="Kremer L.P.M."/>
            <person name="Lee S.L."/>
            <person name="Lopez-Ezquerra A."/>
            <person name="Mallet L."/>
            <person name="Monroy-Kuhn J.M."/>
            <person name="Moser A."/>
            <person name="Murali S.C."/>
            <person name="Muzny D.M."/>
            <person name="Otani S."/>
            <person name="Piulachs M.-D."/>
            <person name="Poelchau M."/>
            <person name="Qu J."/>
            <person name="Schaub F."/>
            <person name="Wada-Katsumata A."/>
            <person name="Worley K.C."/>
            <person name="Xie Q."/>
            <person name="Ylla G."/>
            <person name="Poulsen M."/>
            <person name="Gibbs R.A."/>
            <person name="Schal C."/>
            <person name="Richards S."/>
            <person name="Belles X."/>
            <person name="Korb J."/>
            <person name="Bornberg-Bauer E."/>
        </authorList>
    </citation>
    <scope>NUCLEOTIDE SEQUENCE [LARGE SCALE GENOMIC DNA]</scope>
    <source>
        <tissue evidence="9">Whole body</tissue>
    </source>
</reference>
<dbReference type="GO" id="GO:0030490">
    <property type="term" value="P:maturation of SSU-rRNA"/>
    <property type="evidence" value="ECO:0007669"/>
    <property type="project" value="InterPro"/>
</dbReference>
<dbReference type="STRING" id="105785.A0A2J7QSR0"/>
<dbReference type="EMBL" id="NEVH01011228">
    <property type="protein sequence ID" value="PNF31620.1"/>
    <property type="molecule type" value="Genomic_DNA"/>
</dbReference>
<evidence type="ECO:0000256" key="5">
    <source>
        <dbReference type="ARBA" id="ARBA00023163"/>
    </source>
</evidence>
<evidence type="ECO:0008006" key="11">
    <source>
        <dbReference type="Google" id="ProtNLM"/>
    </source>
</evidence>
<sequence length="579" mass="65170">MARLCAYYSLCPLIDQRSLLGVAEDSTSGCVIVTLGKNIVIRYKLLHQKQISSWSSREKLSSPVIYDAVGSQYVAVFNRSQLRLWTENEENLDKIKKIKFHQQIHCVIPQTEGNEPLILFSNGAVCPLRTAVESRKKEIDSSLLDANEVIEDYRLVEYENFTFITLFCRNSSDVPHFCVVPVSGDIQSMKLKVEWKNFRLMGQTVMKQDSSCNFLTLWSDGRLCSLPFHPQPSPELPGTLVSIVRAVSTKHPVALVPLSSSHMAIYGADPSEEGASLTIYNVQFGVVQSRHHFKLFASPPRLWCAGTNLLIATAHNLVVVPYRLEAQQLSAMVGAHCSGSAQEEHDSDVQELHHTLCSNWVANGRTKDAPSRSNPQIPEALKEQLQALEAEGCCQSMMVQKLLPQLLKASAISELNWCIKYFTDIPEGSLVQIILFCLENVTKTDKEGPYHKLLNTVLHAPFSDVCMLPSVRTAPLHLTLSLLHYLAEEIEADVPEVELYNLIEWASLLLDAHYQRYLLSGDPQVLKLLLRIRELVVNQIDHMNELNGLLPLLQQLQEGKLSKPQFVNKLYSIESLRLY</sequence>
<evidence type="ECO:0000259" key="7">
    <source>
        <dbReference type="Pfam" id="PF08168"/>
    </source>
</evidence>
<comment type="subcellular location">
    <subcellularLocation>
        <location evidence="1">Nucleus</location>
        <location evidence="1">Nucleolus</location>
    </subcellularLocation>
</comment>
<dbReference type="Pfam" id="PF08168">
    <property type="entry name" value="NOL11_N"/>
    <property type="match status" value="1"/>
</dbReference>
<evidence type="ECO:0000256" key="2">
    <source>
        <dbReference type="ARBA" id="ARBA00022552"/>
    </source>
</evidence>
<evidence type="ECO:0000313" key="10">
    <source>
        <dbReference type="Proteomes" id="UP000235965"/>
    </source>
</evidence>
<gene>
    <name evidence="9" type="ORF">B7P43_G17189</name>
</gene>
<keyword evidence="10" id="KW-1185">Reference proteome</keyword>
<dbReference type="EMBL" id="NEVH01011228">
    <property type="protein sequence ID" value="PNF31621.1"/>
    <property type="molecule type" value="Genomic_DNA"/>
</dbReference>
<proteinExistence type="predicted"/>
<dbReference type="AlphaFoldDB" id="A0A2J7QSR0"/>
<dbReference type="Pfam" id="PF20998">
    <property type="entry name" value="Nol11_C"/>
    <property type="match status" value="1"/>
</dbReference>
<evidence type="ECO:0000259" key="8">
    <source>
        <dbReference type="Pfam" id="PF20998"/>
    </source>
</evidence>
<dbReference type="Proteomes" id="UP000235965">
    <property type="component" value="Unassembled WGS sequence"/>
</dbReference>
<dbReference type="GO" id="GO:0005730">
    <property type="term" value="C:nucleolus"/>
    <property type="evidence" value="ECO:0007669"/>
    <property type="project" value="UniProtKB-SubCell"/>
</dbReference>
<dbReference type="InParanoid" id="A0A2J7QSR0"/>
<evidence type="ECO:0000313" key="9">
    <source>
        <dbReference type="EMBL" id="PNF31621.1"/>
    </source>
</evidence>
<name>A0A2J7QSR0_9NEOP</name>
<dbReference type="InterPro" id="IPR012584">
    <property type="entry name" value="NOL11_N"/>
</dbReference>
<evidence type="ECO:0000256" key="6">
    <source>
        <dbReference type="ARBA" id="ARBA00023242"/>
    </source>
</evidence>
<evidence type="ECO:0000256" key="3">
    <source>
        <dbReference type="ARBA" id="ARBA00023015"/>
    </source>
</evidence>
<feature type="domain" description="Nucleolar protein 11 N-terminal" evidence="7">
    <location>
        <begin position="1"/>
        <end position="323"/>
    </location>
</feature>
<dbReference type="InterPro" id="IPR042859">
    <property type="entry name" value="NOL11"/>
</dbReference>
<dbReference type="GO" id="GO:0003723">
    <property type="term" value="F:RNA binding"/>
    <property type="evidence" value="ECO:0007669"/>
    <property type="project" value="TreeGrafter"/>
</dbReference>
<dbReference type="OrthoDB" id="6502630at2759"/>
<accession>A0A2J7QSR0</accession>